<feature type="repeat" description="ANK" evidence="3">
    <location>
        <begin position="43"/>
        <end position="75"/>
    </location>
</feature>
<feature type="region of interest" description="Disordered" evidence="5">
    <location>
        <begin position="547"/>
        <end position="571"/>
    </location>
</feature>
<feature type="repeat" description="ANK" evidence="3">
    <location>
        <begin position="76"/>
        <end position="109"/>
    </location>
</feature>
<gene>
    <name evidence="7" type="ORF">TSAR_017001</name>
</gene>
<dbReference type="PANTHER" id="PTHR24189:SF50">
    <property type="entry name" value="ANKYRIN REPEAT AND SOCS BOX PROTEIN 2"/>
    <property type="match status" value="1"/>
</dbReference>
<dbReference type="Pfam" id="PF00035">
    <property type="entry name" value="dsrm"/>
    <property type="match status" value="1"/>
</dbReference>
<name>A0A232FM94_9HYME</name>
<accession>A0A232FM94</accession>
<reference evidence="7 8" key="1">
    <citation type="journal article" date="2017" name="Curr. Biol.">
        <title>The Evolution of Venom by Co-option of Single-Copy Genes.</title>
        <authorList>
            <person name="Martinson E.O."/>
            <person name="Mrinalini"/>
            <person name="Kelkar Y.D."/>
            <person name="Chang C.H."/>
            <person name="Werren J.H."/>
        </authorList>
    </citation>
    <scope>NUCLEOTIDE SEQUENCE [LARGE SCALE GENOMIC DNA]</scope>
    <source>
        <strain evidence="7 8">Alberta</strain>
        <tissue evidence="7">Whole body</tissue>
    </source>
</reference>
<keyword evidence="4" id="KW-0694">RNA-binding</keyword>
<dbReference type="InterPro" id="IPR014720">
    <property type="entry name" value="dsRBD_dom"/>
</dbReference>
<dbReference type="PROSITE" id="PS50137">
    <property type="entry name" value="DS_RBD"/>
    <property type="match status" value="2"/>
</dbReference>
<dbReference type="Gene3D" id="1.25.40.20">
    <property type="entry name" value="Ankyrin repeat-containing domain"/>
    <property type="match status" value="1"/>
</dbReference>
<evidence type="ECO:0000259" key="6">
    <source>
        <dbReference type="PROSITE" id="PS50137"/>
    </source>
</evidence>
<keyword evidence="2 3" id="KW-0040">ANK repeat</keyword>
<feature type="domain" description="DRBM" evidence="6">
    <location>
        <begin position="462"/>
        <end position="493"/>
    </location>
</feature>
<dbReference type="GO" id="GO:0010468">
    <property type="term" value="P:regulation of gene expression"/>
    <property type="evidence" value="ECO:0007669"/>
    <property type="project" value="UniProtKB-ARBA"/>
</dbReference>
<feature type="repeat" description="ANK" evidence="3">
    <location>
        <begin position="217"/>
        <end position="253"/>
    </location>
</feature>
<proteinExistence type="predicted"/>
<dbReference type="InterPro" id="IPR050745">
    <property type="entry name" value="Multifunctional_regulatory"/>
</dbReference>
<dbReference type="PROSITE" id="PS50297">
    <property type="entry name" value="ANK_REP_REGION"/>
    <property type="match status" value="5"/>
</dbReference>
<dbReference type="Proteomes" id="UP000215335">
    <property type="component" value="Unassembled WGS sequence"/>
</dbReference>
<feature type="domain" description="DRBM" evidence="6">
    <location>
        <begin position="621"/>
        <end position="657"/>
    </location>
</feature>
<dbReference type="SMART" id="SM00248">
    <property type="entry name" value="ANK"/>
    <property type="match status" value="6"/>
</dbReference>
<dbReference type="OrthoDB" id="10488579at2759"/>
<sequence length="662" mass="74952">MADPLTASNLRALILRRVDALSSQDLILLSKIRGVDLKSRNSSRQTVLHLAIEHDLIELAEYFLENGANPNAADYNGETPLLTAAKSRQVKRLLPLVMRYGADPTARNADGWNALHYLIRIWTSQIDGHVDLVKTLIAKGVSIEDRENDTKQQPIHVAVQYRKHELVKFLLDKGANIDAQAENGNFPLYFAAAGGGSPLLLNTLLERGANVDMRNNRGQTALHATCEKQLTDSNRQCIKLLLDAGADLFAEDNKGKTAVALVNRNLRGWIYWNGYLNSDIALMVKATALKKVALPPLTVLKDERVFREHPKIWEFYQNCIRCATMTRDMMIIKKCSLYDLLTTCHCRIAKLMRHQDFEIRFKRYNLKDFSMYGNDIRVAFERAKNYHDSMLQQEDDINEAAYYTLPYLIVRNLVRYKKHVKDVTSDTGLFVPRDSIDVLDELKPGLVFITRPSLDGKINAYVEVDGSTYMGIGKSESLAKQAAAENALKDFFVDTIISSMTNDNNDYILCNTAEWQLLGSFAMFKLIEEWLLYYALQSSCKDNAKTNYESPLKHEENKNPQSRATSSQKIKDVARQNLCKPKATDKNVLPQKTNAIVLLNSLLGTNLEFQDLQVNSNVPPFTFSLIVDGIEYVGEPASSKKTAKQNTARKVLMRRYGYKFTK</sequence>
<dbReference type="InterPro" id="IPR002110">
    <property type="entry name" value="Ankyrin_rpt"/>
</dbReference>
<dbReference type="STRING" id="543379.A0A232FM94"/>
<dbReference type="SUPFAM" id="SSF48403">
    <property type="entry name" value="Ankyrin repeat"/>
    <property type="match status" value="1"/>
</dbReference>
<evidence type="ECO:0000256" key="1">
    <source>
        <dbReference type="ARBA" id="ARBA00022737"/>
    </source>
</evidence>
<dbReference type="PANTHER" id="PTHR24189">
    <property type="entry name" value="MYOTROPHIN"/>
    <property type="match status" value="1"/>
</dbReference>
<feature type="repeat" description="ANK" evidence="3">
    <location>
        <begin position="150"/>
        <end position="182"/>
    </location>
</feature>
<dbReference type="PROSITE" id="PS50088">
    <property type="entry name" value="ANK_REPEAT"/>
    <property type="match status" value="5"/>
</dbReference>
<evidence type="ECO:0000256" key="5">
    <source>
        <dbReference type="SAM" id="MobiDB-lite"/>
    </source>
</evidence>
<dbReference type="Gene3D" id="3.30.160.20">
    <property type="match status" value="2"/>
</dbReference>
<feature type="compositionally biased region" description="Polar residues" evidence="5">
    <location>
        <begin position="559"/>
        <end position="568"/>
    </location>
</feature>
<protein>
    <recommendedName>
        <fullName evidence="6">DRBM domain-containing protein</fullName>
    </recommendedName>
</protein>
<keyword evidence="1" id="KW-0677">Repeat</keyword>
<feature type="repeat" description="ANK" evidence="3">
    <location>
        <begin position="183"/>
        <end position="216"/>
    </location>
</feature>
<dbReference type="EMBL" id="NNAY01000055">
    <property type="protein sequence ID" value="OXU31477.1"/>
    <property type="molecule type" value="Genomic_DNA"/>
</dbReference>
<evidence type="ECO:0000313" key="7">
    <source>
        <dbReference type="EMBL" id="OXU31477.1"/>
    </source>
</evidence>
<dbReference type="Pfam" id="PF12796">
    <property type="entry name" value="Ank_2"/>
    <property type="match status" value="2"/>
</dbReference>
<evidence type="ECO:0000256" key="2">
    <source>
        <dbReference type="ARBA" id="ARBA00023043"/>
    </source>
</evidence>
<dbReference type="GO" id="GO:0003723">
    <property type="term" value="F:RNA binding"/>
    <property type="evidence" value="ECO:0007669"/>
    <property type="project" value="UniProtKB-UniRule"/>
</dbReference>
<dbReference type="InterPro" id="IPR036770">
    <property type="entry name" value="Ankyrin_rpt-contain_sf"/>
</dbReference>
<evidence type="ECO:0000256" key="3">
    <source>
        <dbReference type="PROSITE-ProRule" id="PRU00023"/>
    </source>
</evidence>
<evidence type="ECO:0000256" key="4">
    <source>
        <dbReference type="PROSITE-ProRule" id="PRU00266"/>
    </source>
</evidence>
<dbReference type="AlphaFoldDB" id="A0A232FM94"/>
<organism evidence="7 8">
    <name type="scientific">Trichomalopsis sarcophagae</name>
    <dbReference type="NCBI Taxonomy" id="543379"/>
    <lineage>
        <taxon>Eukaryota</taxon>
        <taxon>Metazoa</taxon>
        <taxon>Ecdysozoa</taxon>
        <taxon>Arthropoda</taxon>
        <taxon>Hexapoda</taxon>
        <taxon>Insecta</taxon>
        <taxon>Pterygota</taxon>
        <taxon>Neoptera</taxon>
        <taxon>Endopterygota</taxon>
        <taxon>Hymenoptera</taxon>
        <taxon>Apocrita</taxon>
        <taxon>Proctotrupomorpha</taxon>
        <taxon>Chalcidoidea</taxon>
        <taxon>Pteromalidae</taxon>
        <taxon>Pteromalinae</taxon>
        <taxon>Trichomalopsis</taxon>
    </lineage>
</organism>
<evidence type="ECO:0000313" key="8">
    <source>
        <dbReference type="Proteomes" id="UP000215335"/>
    </source>
</evidence>
<keyword evidence="8" id="KW-1185">Reference proteome</keyword>
<dbReference type="SUPFAM" id="SSF54768">
    <property type="entry name" value="dsRNA-binding domain-like"/>
    <property type="match status" value="2"/>
</dbReference>
<dbReference type="Pfam" id="PF13857">
    <property type="entry name" value="Ank_5"/>
    <property type="match status" value="1"/>
</dbReference>
<comment type="caution">
    <text evidence="7">The sequence shown here is derived from an EMBL/GenBank/DDBJ whole genome shotgun (WGS) entry which is preliminary data.</text>
</comment>